<dbReference type="RefSeq" id="WP_117581943.1">
    <property type="nucleotide sequence ID" value="NZ_JAQEEX010000064.1"/>
</dbReference>
<dbReference type="Proteomes" id="UP000261032">
    <property type="component" value="Unassembled WGS sequence"/>
</dbReference>
<gene>
    <name evidence="1" type="ORF">DXB93_12975</name>
</gene>
<organism evidence="1 2">
    <name type="scientific">Thomasclavelia ramosa</name>
    <dbReference type="NCBI Taxonomy" id="1547"/>
    <lineage>
        <taxon>Bacteria</taxon>
        <taxon>Bacillati</taxon>
        <taxon>Bacillota</taxon>
        <taxon>Erysipelotrichia</taxon>
        <taxon>Erysipelotrichales</taxon>
        <taxon>Coprobacillaceae</taxon>
        <taxon>Thomasclavelia</taxon>
    </lineage>
</organism>
<dbReference type="EMBL" id="QUSL01000023">
    <property type="protein sequence ID" value="RGD82907.1"/>
    <property type="molecule type" value="Genomic_DNA"/>
</dbReference>
<dbReference type="InterPro" id="IPR049215">
    <property type="entry name" value="DUF6809"/>
</dbReference>
<dbReference type="Pfam" id="PF20648">
    <property type="entry name" value="DUF6809"/>
    <property type="match status" value="1"/>
</dbReference>
<evidence type="ECO:0000313" key="1">
    <source>
        <dbReference type="EMBL" id="RGD82907.1"/>
    </source>
</evidence>
<protein>
    <submittedName>
        <fullName evidence="1">Uncharacterized protein</fullName>
    </submittedName>
</protein>
<name>A0A3E3EBM5_9FIRM</name>
<reference evidence="1 2" key="1">
    <citation type="submission" date="2018-08" db="EMBL/GenBank/DDBJ databases">
        <title>A genome reference for cultivated species of the human gut microbiota.</title>
        <authorList>
            <person name="Zou Y."/>
            <person name="Xue W."/>
            <person name="Luo G."/>
        </authorList>
    </citation>
    <scope>NUCLEOTIDE SEQUENCE [LARGE SCALE GENOMIC DNA]</scope>
    <source>
        <strain evidence="1 2">OM06-4</strain>
    </source>
</reference>
<proteinExistence type="predicted"/>
<sequence>MEKILECLCSQWMNHSPSFYERKEVEEQYEKMLEIEKQLEKHFREDDLVLIRQALDEQSNCDSMQSFDYFVQGVRCGVQLYDEIKEADINQLYGLKYG</sequence>
<evidence type="ECO:0000313" key="2">
    <source>
        <dbReference type="Proteomes" id="UP000261032"/>
    </source>
</evidence>
<dbReference type="AlphaFoldDB" id="A0A3E3EBM5"/>
<accession>A0A3E3EBM5</accession>
<comment type="caution">
    <text evidence="1">The sequence shown here is derived from an EMBL/GenBank/DDBJ whole genome shotgun (WGS) entry which is preliminary data.</text>
</comment>